<comment type="similarity">
    <text evidence="2 10">Belongs to the binding-protein-dependent transport system permease family. MalFG subfamily.</text>
</comment>
<sequence>MDNIVRNKNKFFKNNVTKKKKNKETKTKKITEFWKKSSNPVKASLVLMGIGHLKYKCFYKAIIYFMVEALMITYMISRGIDDVIGFFTLGVVKADAWARIEGDDSIIMLLMGIFSFIVITLFVVIYIQCIKDAYRLQLDYENGKKCKTFKKFIADFFDTKFHVTALSLPVIGVCIFNVLPIVFMILIAFTNYGGTIVPPELIDWVGVKNFQKLLVLSKFGPTFAKILKWNLLWAVLSTTLNYFAGLGLALLLNKKCVKGKAFWRAFPVLAYAIPGFITLLAFKFLFSYGGPINQIIVAQGGKAIGFLDLDAKISSRIIGLFVNCWISVPSIMLLATGHLSNMDKTLFEAAKIDGAGRFARFWKLTMPFMLFSTMPVLLGQFIGNFNNFGIFYFLRGGLYNKGYFLASDTDLLINWLYNLSIDNNYYCIGAAISLVIFIITSAISLFIYVKSPSYREEDTFQ</sequence>
<name>A0A1H3HB82_9FIRM</name>
<dbReference type="PANTHER" id="PTHR47314">
    <property type="entry name" value="MALTOSE/MALTODEXTRIN TRANSPORT SYSTEM PERMEASE PROTEIN MALF"/>
    <property type="match status" value="1"/>
</dbReference>
<evidence type="ECO:0000256" key="1">
    <source>
        <dbReference type="ARBA" id="ARBA00004651"/>
    </source>
</evidence>
<keyword evidence="5 10" id="KW-0762">Sugar transport</keyword>
<evidence type="ECO:0000256" key="9">
    <source>
        <dbReference type="RuleBase" id="RU363032"/>
    </source>
</evidence>
<evidence type="ECO:0000256" key="5">
    <source>
        <dbReference type="ARBA" id="ARBA00022597"/>
    </source>
</evidence>
<protein>
    <recommendedName>
        <fullName evidence="10">Maltose/maltodextrin transport system permease protein</fullName>
    </recommendedName>
</protein>
<keyword evidence="7 9" id="KW-1133">Transmembrane helix</keyword>
<evidence type="ECO:0000259" key="11">
    <source>
        <dbReference type="PROSITE" id="PS50928"/>
    </source>
</evidence>
<keyword evidence="6 9" id="KW-0812">Transmembrane</keyword>
<evidence type="ECO:0000313" key="12">
    <source>
        <dbReference type="EMBL" id="SDY12044.1"/>
    </source>
</evidence>
<dbReference type="InterPro" id="IPR000515">
    <property type="entry name" value="MetI-like"/>
</dbReference>
<evidence type="ECO:0000256" key="10">
    <source>
        <dbReference type="RuleBase" id="RU367050"/>
    </source>
</evidence>
<dbReference type="CDD" id="cd06261">
    <property type="entry name" value="TM_PBP2"/>
    <property type="match status" value="1"/>
</dbReference>
<dbReference type="AlphaFoldDB" id="A0A1H3HB82"/>
<dbReference type="EMBL" id="FNPG01000008">
    <property type="protein sequence ID" value="SDY12044.1"/>
    <property type="molecule type" value="Genomic_DNA"/>
</dbReference>
<dbReference type="Pfam" id="PF00528">
    <property type="entry name" value="BPD_transp_1"/>
    <property type="match status" value="1"/>
</dbReference>
<dbReference type="InterPro" id="IPR035906">
    <property type="entry name" value="MetI-like_sf"/>
</dbReference>
<feature type="transmembrane region" description="Helical" evidence="9">
    <location>
        <begin position="361"/>
        <end position="382"/>
    </location>
</feature>
<comment type="function">
    <text evidence="10">Part of the ABC transporter complex MalEFGK involved in maltose/maltodextrin import. Probably responsible for the translocation of the substrate across the membrane.</text>
</comment>
<feature type="transmembrane region" description="Helical" evidence="9">
    <location>
        <begin position="106"/>
        <end position="127"/>
    </location>
</feature>
<feature type="transmembrane region" description="Helical" evidence="9">
    <location>
        <begin position="231"/>
        <end position="253"/>
    </location>
</feature>
<dbReference type="GO" id="GO:0042956">
    <property type="term" value="P:maltodextrin transmembrane transport"/>
    <property type="evidence" value="ECO:0007669"/>
    <property type="project" value="TreeGrafter"/>
</dbReference>
<dbReference type="RefSeq" id="WP_083354432.1">
    <property type="nucleotide sequence ID" value="NZ_FNPG01000008.1"/>
</dbReference>
<dbReference type="GO" id="GO:0015423">
    <property type="term" value="F:ABC-type maltose transporter activity"/>
    <property type="evidence" value="ECO:0007669"/>
    <property type="project" value="TreeGrafter"/>
</dbReference>
<reference evidence="12 13" key="1">
    <citation type="submission" date="2016-10" db="EMBL/GenBank/DDBJ databases">
        <authorList>
            <person name="de Groot N.N."/>
        </authorList>
    </citation>
    <scope>NUCLEOTIDE SEQUENCE [LARGE SCALE GENOMIC DNA]</scope>
    <source>
        <strain evidence="12 13">DSM 14045</strain>
    </source>
</reference>
<keyword evidence="3 9" id="KW-0813">Transport</keyword>
<feature type="transmembrane region" description="Helical" evidence="9">
    <location>
        <begin position="57"/>
        <end position="76"/>
    </location>
</feature>
<keyword evidence="4 10" id="KW-1003">Cell membrane</keyword>
<dbReference type="Gene3D" id="1.10.3720.10">
    <property type="entry name" value="MetI-like"/>
    <property type="match status" value="1"/>
</dbReference>
<accession>A0A1H3HB82</accession>
<dbReference type="Proteomes" id="UP000183918">
    <property type="component" value="Unassembled WGS sequence"/>
</dbReference>
<evidence type="ECO:0000256" key="2">
    <source>
        <dbReference type="ARBA" id="ARBA00009047"/>
    </source>
</evidence>
<feature type="transmembrane region" description="Helical" evidence="9">
    <location>
        <begin position="317"/>
        <end position="340"/>
    </location>
</feature>
<dbReference type="PROSITE" id="PS50928">
    <property type="entry name" value="ABC_TM1"/>
    <property type="match status" value="1"/>
</dbReference>
<feature type="transmembrane region" description="Helical" evidence="9">
    <location>
        <begin position="166"/>
        <end position="189"/>
    </location>
</feature>
<gene>
    <name evidence="12" type="ORF">SAMN02910414_00786</name>
</gene>
<evidence type="ECO:0000256" key="4">
    <source>
        <dbReference type="ARBA" id="ARBA00022475"/>
    </source>
</evidence>
<dbReference type="GO" id="GO:1990060">
    <property type="term" value="C:maltose transport complex"/>
    <property type="evidence" value="ECO:0007669"/>
    <property type="project" value="TreeGrafter"/>
</dbReference>
<evidence type="ECO:0000313" key="13">
    <source>
        <dbReference type="Proteomes" id="UP000183918"/>
    </source>
</evidence>
<dbReference type="STRING" id="1122142.SAMN02910414_00786"/>
<evidence type="ECO:0000256" key="7">
    <source>
        <dbReference type="ARBA" id="ARBA00022989"/>
    </source>
</evidence>
<evidence type="ECO:0000256" key="8">
    <source>
        <dbReference type="ARBA" id="ARBA00023136"/>
    </source>
</evidence>
<keyword evidence="8 9" id="KW-0472">Membrane</keyword>
<feature type="transmembrane region" description="Helical" evidence="9">
    <location>
        <begin position="425"/>
        <end position="449"/>
    </location>
</feature>
<proteinExistence type="inferred from homology"/>
<organism evidence="12 13">
    <name type="scientific">Lachnobacterium bovis DSM 14045</name>
    <dbReference type="NCBI Taxonomy" id="1122142"/>
    <lineage>
        <taxon>Bacteria</taxon>
        <taxon>Bacillati</taxon>
        <taxon>Bacillota</taxon>
        <taxon>Clostridia</taxon>
        <taxon>Lachnospirales</taxon>
        <taxon>Lachnospiraceae</taxon>
        <taxon>Lachnobacterium</taxon>
    </lineage>
</organism>
<feature type="domain" description="ABC transmembrane type-1" evidence="11">
    <location>
        <begin position="227"/>
        <end position="447"/>
    </location>
</feature>
<dbReference type="PANTHER" id="PTHR47314:SF1">
    <property type="entry name" value="MALTOSE_MALTODEXTRIN TRANSPORT SYSTEM PERMEASE PROTEIN MALF"/>
    <property type="match status" value="1"/>
</dbReference>
<keyword evidence="13" id="KW-1185">Reference proteome</keyword>
<comment type="subcellular location">
    <subcellularLocation>
        <location evidence="1 9">Cell membrane</location>
        <topology evidence="1 9">Multi-pass membrane protein</topology>
    </subcellularLocation>
</comment>
<evidence type="ECO:0000256" key="3">
    <source>
        <dbReference type="ARBA" id="ARBA00022448"/>
    </source>
</evidence>
<dbReference type="SUPFAM" id="SSF161098">
    <property type="entry name" value="MetI-like"/>
    <property type="match status" value="1"/>
</dbReference>
<feature type="transmembrane region" description="Helical" evidence="9">
    <location>
        <begin position="265"/>
        <end position="286"/>
    </location>
</feature>
<evidence type="ECO:0000256" key="6">
    <source>
        <dbReference type="ARBA" id="ARBA00022692"/>
    </source>
</evidence>